<evidence type="ECO:0000313" key="1">
    <source>
        <dbReference type="EMBL" id="HIS96658.1"/>
    </source>
</evidence>
<feature type="non-terminal residue" evidence="1">
    <location>
        <position position="1"/>
    </location>
</feature>
<dbReference type="EMBL" id="DVJS01000037">
    <property type="protein sequence ID" value="HIS96658.1"/>
    <property type="molecule type" value="Genomic_DNA"/>
</dbReference>
<dbReference type="Proteomes" id="UP000886876">
    <property type="component" value="Unassembled WGS sequence"/>
</dbReference>
<reference evidence="1" key="2">
    <citation type="journal article" date="2021" name="PeerJ">
        <title>Extensive microbial diversity within the chicken gut microbiome revealed by metagenomics and culture.</title>
        <authorList>
            <person name="Gilroy R."/>
            <person name="Ravi A."/>
            <person name="Getino M."/>
            <person name="Pursley I."/>
            <person name="Horton D.L."/>
            <person name="Alikhan N.F."/>
            <person name="Baker D."/>
            <person name="Gharbi K."/>
            <person name="Hall N."/>
            <person name="Watson M."/>
            <person name="Adriaenssens E.M."/>
            <person name="Foster-Nyarko E."/>
            <person name="Jarju S."/>
            <person name="Secka A."/>
            <person name="Antonio M."/>
            <person name="Oren A."/>
            <person name="Chaudhuri R.R."/>
            <person name="La Ragione R."/>
            <person name="Hildebrand F."/>
            <person name="Pallen M.J."/>
        </authorList>
    </citation>
    <scope>NUCLEOTIDE SEQUENCE</scope>
    <source>
        <strain evidence="1">ChiHecec3B27-6122</strain>
    </source>
</reference>
<gene>
    <name evidence="1" type="ORF">IAD42_01630</name>
</gene>
<name>A0A9D1K7B3_9FIRM</name>
<protein>
    <submittedName>
        <fullName evidence="1">Uncharacterized protein</fullName>
    </submittedName>
</protein>
<reference evidence="1" key="1">
    <citation type="submission" date="2020-10" db="EMBL/GenBank/DDBJ databases">
        <authorList>
            <person name="Gilroy R."/>
        </authorList>
    </citation>
    <scope>NUCLEOTIDE SEQUENCE</scope>
    <source>
        <strain evidence="1">ChiHecec3B27-6122</strain>
    </source>
</reference>
<evidence type="ECO:0000313" key="2">
    <source>
        <dbReference type="Proteomes" id="UP000886876"/>
    </source>
</evidence>
<proteinExistence type="predicted"/>
<sequence length="27" mass="2806">VNQIDGKTVEVHAGMLGTTGEPVIIRA</sequence>
<accession>A0A9D1K7B3</accession>
<comment type="caution">
    <text evidence="1">The sequence shown here is derived from an EMBL/GenBank/DDBJ whole genome shotgun (WGS) entry which is preliminary data.</text>
</comment>
<dbReference type="AlphaFoldDB" id="A0A9D1K7B3"/>
<organism evidence="1 2">
    <name type="scientific">Candidatus Scatomorpha pullistercoris</name>
    <dbReference type="NCBI Taxonomy" id="2840929"/>
    <lineage>
        <taxon>Bacteria</taxon>
        <taxon>Bacillati</taxon>
        <taxon>Bacillota</taxon>
        <taxon>Clostridia</taxon>
        <taxon>Eubacteriales</taxon>
        <taxon>Candidatus Scatomorpha</taxon>
    </lineage>
</organism>